<gene>
    <name evidence="5" type="ORF">DAKH74_026070</name>
</gene>
<evidence type="ECO:0000313" key="6">
    <source>
        <dbReference type="Proteomes" id="UP001377567"/>
    </source>
</evidence>
<dbReference type="Gene3D" id="3.60.15.10">
    <property type="entry name" value="Ribonuclease Z/Hydroxyacylglutathione hydrolase-like"/>
    <property type="match status" value="2"/>
</dbReference>
<dbReference type="InterPro" id="IPR001279">
    <property type="entry name" value="Metallo-B-lactamas"/>
</dbReference>
<feature type="region of interest" description="Disordered" evidence="2">
    <location>
        <begin position="450"/>
        <end position="491"/>
    </location>
</feature>
<dbReference type="GO" id="GO:0006397">
    <property type="term" value="P:mRNA processing"/>
    <property type="evidence" value="ECO:0007669"/>
    <property type="project" value="UniProtKB-KW"/>
</dbReference>
<evidence type="ECO:0000259" key="3">
    <source>
        <dbReference type="Pfam" id="PF13299"/>
    </source>
</evidence>
<feature type="region of interest" description="Disordered" evidence="2">
    <location>
        <begin position="539"/>
        <end position="599"/>
    </location>
</feature>
<comment type="subcellular location">
    <subcellularLocation>
        <location evidence="1">Nucleus</location>
    </subcellularLocation>
</comment>
<proteinExistence type="inferred from homology"/>
<organism evidence="5 6">
    <name type="scientific">Maudiozyma humilis</name>
    <name type="common">Sour dough yeast</name>
    <name type="synonym">Kazachstania humilis</name>
    <dbReference type="NCBI Taxonomy" id="51915"/>
    <lineage>
        <taxon>Eukaryota</taxon>
        <taxon>Fungi</taxon>
        <taxon>Dikarya</taxon>
        <taxon>Ascomycota</taxon>
        <taxon>Saccharomycotina</taxon>
        <taxon>Saccharomycetes</taxon>
        <taxon>Saccharomycetales</taxon>
        <taxon>Saccharomycetaceae</taxon>
        <taxon>Maudiozyma</taxon>
    </lineage>
</organism>
<dbReference type="PANTHER" id="PTHR45922">
    <property type="entry name" value="CLEAVAGE AND POLYADENYLATION SPECIFICITY FACTOR SUBUNIT 2"/>
    <property type="match status" value="1"/>
</dbReference>
<feature type="compositionally biased region" description="Basic and acidic residues" evidence="2">
    <location>
        <begin position="588"/>
        <end position="599"/>
    </location>
</feature>
<accession>A0AAV5RZ24</accession>
<feature type="compositionally biased region" description="Acidic residues" evidence="2">
    <location>
        <begin position="478"/>
        <end position="489"/>
    </location>
</feature>
<evidence type="ECO:0000259" key="4">
    <source>
        <dbReference type="Pfam" id="PF16661"/>
    </source>
</evidence>
<feature type="domain" description="Cleavage and polyadenylation specificity factor 2 C-terminal" evidence="3">
    <location>
        <begin position="747"/>
        <end position="830"/>
    </location>
</feature>
<dbReference type="Pfam" id="PF13299">
    <property type="entry name" value="CPSF100_C"/>
    <property type="match status" value="1"/>
</dbReference>
<dbReference type="PANTHER" id="PTHR45922:SF1">
    <property type="entry name" value="CLEAVAGE AND POLYADENYLATION SPECIFICITY FACTOR SUBUNIT 2"/>
    <property type="match status" value="1"/>
</dbReference>
<dbReference type="Gene3D" id="3.40.50.10890">
    <property type="match status" value="1"/>
</dbReference>
<keyword evidence="1" id="KW-0507">mRNA processing</keyword>
<dbReference type="CDD" id="cd16293">
    <property type="entry name" value="CPSF2-like_MBL-fold"/>
    <property type="match status" value="1"/>
</dbReference>
<dbReference type="SUPFAM" id="SSF56281">
    <property type="entry name" value="Metallo-hydrolase/oxidoreductase"/>
    <property type="match status" value="1"/>
</dbReference>
<evidence type="ECO:0000256" key="1">
    <source>
        <dbReference type="RuleBase" id="RU365006"/>
    </source>
</evidence>
<sequence length="833" mass="93296">MAYKLQVLKQPADVPVGTLIRFETVTVLLDPAWSDTKVSYEDCIKFWSSIIPDVDIILFSQSTADFLGAYPLLYNNFLPHFITRIHVYATLPITNLGRVTCIDQYTSAGVTGPYTSNKLDIEDIEKAFDHITALKYSQTVDLRSRYDGLSMTAYNAGYTPGSSIWCISNYSEKLLYLRNWNHTKSTILNAAALLDSSGKPLSALFRPSSVLTSFDRFGSSAPLKRRTRTFNDTLRKSLAGGGSLIIPCEVGGNFLELLAMTHNYLYEKRHNGKYPNVPILFVSYAKGRTVTYGQSMLEWLSSVVIKHWEGRKGQSPFDMNDIMKLVSPKELAKQKGSAICFVSEVESCVTETLKNMSKLSHVTILLTSNKKSTIPALNDMLLKWNENSTAKTVEGAEIKYTATTELEVATLTPLKDDTLEEFNKTIDERRQKRKDDEVQLRKEAKVANMYSNDFQGAPGQNQGSSDNTGADGNQSFVDDSDDDDDDDNLIDILKGKGTKKQIQEIPMDTIISSNTSIKGQTFQFRPKKTKIDEYGTFTNLEQLIPPTEDEDKDSHSSSSQKRSVEESVEDMAGGRDRGKRSKRSKKDIKKEKEEEERRKQAKIDFDSIDYLDAKASPCERTIQQVTTALSCQVIFLNLENIVDQRSATAIWPSMKPRRVLLIGSEQSQNEHVVGVLSKRDIDIVNIPYNEDIEFNTTIKAMDISIDPELDQLLRWQKIGEAHTVAHVVGRLVKETPTNKLTPGRSKLVLKPLETHSKVHTSGTLSIGDVRLTELRRKLLDLSHKAEFKGEGTLVVDGQVAVRKVNDGQTVIDGFPSDIFDIVKSSVTEMLAKV</sequence>
<keyword evidence="6" id="KW-1185">Reference proteome</keyword>
<keyword evidence="1" id="KW-0694">RNA-binding</keyword>
<dbReference type="InterPro" id="IPR025069">
    <property type="entry name" value="Cpsf2_C"/>
</dbReference>
<dbReference type="AlphaFoldDB" id="A0AAV5RZ24"/>
<dbReference type="InterPro" id="IPR036866">
    <property type="entry name" value="RibonucZ/Hydroxyglut_hydro"/>
</dbReference>
<evidence type="ECO:0000256" key="2">
    <source>
        <dbReference type="SAM" id="MobiDB-lite"/>
    </source>
</evidence>
<reference evidence="5 6" key="1">
    <citation type="journal article" date="2023" name="Elife">
        <title>Identification of key yeast species and microbe-microbe interactions impacting larval growth of Drosophila in the wild.</title>
        <authorList>
            <person name="Mure A."/>
            <person name="Sugiura Y."/>
            <person name="Maeda R."/>
            <person name="Honda K."/>
            <person name="Sakurai N."/>
            <person name="Takahashi Y."/>
            <person name="Watada M."/>
            <person name="Katoh T."/>
            <person name="Gotoh A."/>
            <person name="Gotoh Y."/>
            <person name="Taniguchi I."/>
            <person name="Nakamura K."/>
            <person name="Hayashi T."/>
            <person name="Katayama T."/>
            <person name="Uemura T."/>
            <person name="Hattori Y."/>
        </authorList>
    </citation>
    <scope>NUCLEOTIDE SEQUENCE [LARGE SCALE GENOMIC DNA]</scope>
    <source>
        <strain evidence="5 6">KH-74</strain>
    </source>
</reference>
<dbReference type="GO" id="GO:0003723">
    <property type="term" value="F:RNA binding"/>
    <property type="evidence" value="ECO:0007669"/>
    <property type="project" value="UniProtKB-KW"/>
</dbReference>
<feature type="domain" description="Metallo-beta-lactamase" evidence="4">
    <location>
        <begin position="19"/>
        <end position="210"/>
    </location>
</feature>
<feature type="compositionally biased region" description="Polar residues" evidence="2">
    <location>
        <begin position="450"/>
        <end position="477"/>
    </location>
</feature>
<name>A0AAV5RZ24_MAUHU</name>
<protein>
    <recommendedName>
        <fullName evidence="1">Cleavage and polyadenylation specificity factor subunit 2</fullName>
    </recommendedName>
    <alternativeName>
        <fullName evidence="1">Cleavage and polyadenylation specificity factor 100 kDa subunit</fullName>
    </alternativeName>
</protein>
<dbReference type="Proteomes" id="UP001377567">
    <property type="component" value="Unassembled WGS sequence"/>
</dbReference>
<dbReference type="Pfam" id="PF16661">
    <property type="entry name" value="Lactamase_B_6"/>
    <property type="match status" value="1"/>
</dbReference>
<dbReference type="EMBL" id="BTGD01000006">
    <property type="protein sequence ID" value="GMM55991.1"/>
    <property type="molecule type" value="Genomic_DNA"/>
</dbReference>
<dbReference type="InterPro" id="IPR035639">
    <property type="entry name" value="CPSF2_MBL"/>
</dbReference>
<feature type="compositionally biased region" description="Basic residues" evidence="2">
    <location>
        <begin position="577"/>
        <end position="587"/>
    </location>
</feature>
<dbReference type="InterPro" id="IPR027075">
    <property type="entry name" value="CPSF2"/>
</dbReference>
<evidence type="ECO:0000313" key="5">
    <source>
        <dbReference type="EMBL" id="GMM55991.1"/>
    </source>
</evidence>
<keyword evidence="1" id="KW-0539">Nucleus</keyword>
<dbReference type="GO" id="GO:0005847">
    <property type="term" value="C:mRNA cleavage and polyadenylation specificity factor complex"/>
    <property type="evidence" value="ECO:0007669"/>
    <property type="project" value="InterPro"/>
</dbReference>
<comment type="similarity">
    <text evidence="1">Belongs to the metallo-beta-lactamase superfamily. RNA-metabolizing metallo-beta-lactamase-like family. CPSF2/YSH1 subfamily.</text>
</comment>
<comment type="caution">
    <text evidence="5">The sequence shown here is derived from an EMBL/GenBank/DDBJ whole genome shotgun (WGS) entry which is preliminary data.</text>
</comment>